<evidence type="ECO:0000313" key="1">
    <source>
        <dbReference type="EMBL" id="CUN55971.1"/>
    </source>
</evidence>
<dbReference type="RefSeq" id="WP_055226059.1">
    <property type="nucleotide sequence ID" value="NZ_CYYV01000002.1"/>
</dbReference>
<name>A0A173XVK7_9FIRM</name>
<protein>
    <submittedName>
        <fullName evidence="1">Uncharacterized protein</fullName>
    </submittedName>
</protein>
<accession>A0A173XVK7</accession>
<organism evidence="1 2">
    <name type="scientific">Fusicatenibacter saccharivorans</name>
    <dbReference type="NCBI Taxonomy" id="1150298"/>
    <lineage>
        <taxon>Bacteria</taxon>
        <taxon>Bacillati</taxon>
        <taxon>Bacillota</taxon>
        <taxon>Clostridia</taxon>
        <taxon>Lachnospirales</taxon>
        <taxon>Lachnospiraceae</taxon>
        <taxon>Fusicatenibacter</taxon>
    </lineage>
</organism>
<gene>
    <name evidence="1" type="ORF">ERS852406_00362</name>
</gene>
<sequence>MEINALLLNFEKQLHISEHEKTILTGFLHFLVNRCNSQNVIIPYGLLIQYDEDSSYQTFLSILESVLPQLNTKDKYLLKHATEKSLSQITLKEYFKTPKEILVLTDCEDDGSLDSIISQFQSTPDIIKIVCAPTHVIENRFRSNEHFFYRVLARHIHLEKLHSEEITCHFLNLFKQKGYTATSDFSDELAYYIESIYETADLKASEFVQDLIRRIELQMEESNGITAYRQGIPVDISFIPYSKRVLSRKQKEMYPSNASDLPQMIPIEDTQKVMPDFEENEAETHTQTHQFVPEHHHTNVLLLALSTFPGQMKKNKFEYNFNGHQGTVIGRYQLDPIPKMLDELLAESNENLDKIIMLCTDKTLKETSITTPENIMMNISPLEYFKNQIRNYMNPNLSDDERFTPITFSLFSPYDGIQQVIDTLRGIKNPVLYLDTHGGIRGIQRIMEATISLLKIEDIHVKEAFSVEFSEKSKNSIITSETENLKIFDFVSGINEFISSGRANTLMSYSSSHSKMDSSEQDFINAIQNVANGIQWCCIPEFENGLKNLQTFFSKNARAKTTDINTSYLEIYKTDIKKDYKKLVTQHNVADEIAWCREKGFYQQALTLIESRVSLLLIEDWNVLKINPSYTPVRKGNTTCYKVSEEFAPATKNDFFNAFVYRITTDIVRNDTTGLFLTRTKFNQLTEQDYTHFLDALQTTPRFSTSSAAIKNYLTNALKHPTVSLKNKTQQAFRYVNVPGCIIISDSIDQTVLFQLLILHKTLKDVRNTMNHASSELNYKLDAIVLALKYYMIWLEQINPNQN</sequence>
<reference evidence="1 2" key="1">
    <citation type="submission" date="2015-09" db="EMBL/GenBank/DDBJ databases">
        <authorList>
            <consortium name="Pathogen Informatics"/>
        </authorList>
    </citation>
    <scope>NUCLEOTIDE SEQUENCE [LARGE SCALE GENOMIC DNA]</scope>
    <source>
        <strain evidence="1 2">2789STDY5608849</strain>
    </source>
</reference>
<dbReference type="AlphaFoldDB" id="A0A173XVK7"/>
<dbReference type="EMBL" id="CYYV01000002">
    <property type="protein sequence ID" value="CUN55971.1"/>
    <property type="molecule type" value="Genomic_DNA"/>
</dbReference>
<evidence type="ECO:0000313" key="2">
    <source>
        <dbReference type="Proteomes" id="UP000095706"/>
    </source>
</evidence>
<proteinExistence type="predicted"/>
<dbReference type="Proteomes" id="UP000095706">
    <property type="component" value="Unassembled WGS sequence"/>
</dbReference>